<evidence type="ECO:0000313" key="2">
    <source>
        <dbReference type="Proteomes" id="UP000009226"/>
    </source>
</evidence>
<reference evidence="1 2" key="1">
    <citation type="submission" date="2011-05" db="EMBL/GenBank/DDBJ databases">
        <title>Complete sequence of Desulfotomaculum carboxydivorans CO-1-SRB.</title>
        <authorList>
            <consortium name="US DOE Joint Genome Institute"/>
            <person name="Lucas S."/>
            <person name="Han J."/>
            <person name="Lapidus A."/>
            <person name="Cheng J.-F."/>
            <person name="Goodwin L."/>
            <person name="Pitluck S."/>
            <person name="Peters L."/>
            <person name="Mikhailova N."/>
            <person name="Lu M."/>
            <person name="Han C."/>
            <person name="Tapia R."/>
            <person name="Land M."/>
            <person name="Hauser L."/>
            <person name="Kyrpides N."/>
            <person name="Ivanova N."/>
            <person name="Pagani I."/>
            <person name="Stams A."/>
            <person name="Plugge C."/>
            <person name="Muyzer G."/>
            <person name="Kuever J."/>
            <person name="Parshina S."/>
            <person name="Ivanova A."/>
            <person name="Nazina T."/>
            <person name="Woyke T."/>
        </authorList>
    </citation>
    <scope>NUCLEOTIDE SEQUENCE [LARGE SCALE GENOMIC DNA]</scope>
    <source>
        <strain evidence="2">DSM 14880 / VKM B-2319 / CO-1-SRB</strain>
    </source>
</reference>
<keyword evidence="2" id="KW-1185">Reference proteome</keyword>
<accession>F6B7V9</accession>
<dbReference type="EMBL" id="CP002736">
    <property type="protein sequence ID" value="AEF94596.1"/>
    <property type="molecule type" value="Genomic_DNA"/>
</dbReference>
<evidence type="ECO:0000313" key="1">
    <source>
        <dbReference type="EMBL" id="AEF94596.1"/>
    </source>
</evidence>
<dbReference type="HOGENOM" id="CLU_3389094_0_0_9"/>
<sequence length="32" mass="3833">MINADDPAFFHLRKKVLDTIIMLFYHIIMLVI</sequence>
<protein>
    <submittedName>
        <fullName evidence="1">Uncharacterized protein</fullName>
    </submittedName>
</protein>
<proteinExistence type="predicted"/>
<name>F6B7V9_DESCC</name>
<dbReference type="Proteomes" id="UP000009226">
    <property type="component" value="Chromosome"/>
</dbReference>
<gene>
    <name evidence="1" type="ordered locus">Desca_1749</name>
</gene>
<organism evidence="1 2">
    <name type="scientific">Desulfotomaculum nigrificans (strain DSM 14880 / VKM B-2319 / CO-1-SRB)</name>
    <name type="common">Desulfotomaculum carboxydivorans</name>
    <dbReference type="NCBI Taxonomy" id="868595"/>
    <lineage>
        <taxon>Bacteria</taxon>
        <taxon>Bacillati</taxon>
        <taxon>Bacillota</taxon>
        <taxon>Clostridia</taxon>
        <taxon>Eubacteriales</taxon>
        <taxon>Desulfotomaculaceae</taxon>
        <taxon>Desulfotomaculum</taxon>
    </lineage>
</organism>
<dbReference type="KEGG" id="dca:Desca_1749"/>
<dbReference type="AlphaFoldDB" id="F6B7V9"/>